<reference evidence="2" key="1">
    <citation type="journal article" date="2023" name="G3 (Bethesda)">
        <title>Genome assembly and association tests identify interacting loci associated with vigor, precocity, and sex in interspecific pistachio rootstocks.</title>
        <authorList>
            <person name="Palmer W."/>
            <person name="Jacygrad E."/>
            <person name="Sagayaradj S."/>
            <person name="Cavanaugh K."/>
            <person name="Han R."/>
            <person name="Bertier L."/>
            <person name="Beede B."/>
            <person name="Kafkas S."/>
            <person name="Golino D."/>
            <person name="Preece J."/>
            <person name="Michelmore R."/>
        </authorList>
    </citation>
    <scope>NUCLEOTIDE SEQUENCE [LARGE SCALE GENOMIC DNA]</scope>
</reference>
<comment type="caution">
    <text evidence="1">The sequence shown here is derived from an EMBL/GenBank/DDBJ whole genome shotgun (WGS) entry which is preliminary data.</text>
</comment>
<accession>A0ACC0YGQ5</accession>
<keyword evidence="2" id="KW-1185">Reference proteome</keyword>
<protein>
    <submittedName>
        <fullName evidence="1">Uncharacterized protein</fullName>
    </submittedName>
</protein>
<dbReference type="EMBL" id="CM047741">
    <property type="protein sequence ID" value="KAJ0037444.1"/>
    <property type="molecule type" value="Genomic_DNA"/>
</dbReference>
<sequence>MGAGGMMMPMHDHHDIMTICRDSSSSSSAASIQTMVTPNNNQLIDPFSMLEINRFDMTSNAPCLFNVPSSCVENYMGDGLFYGDYGVLEPSKMGLVGDLSLPPLESRSSVEENNINAAKNNNNNHYNNNSCFNNTTPDLDQQGFKVGDMFGLENNWQGENLRVGEWDFEGLMDNLSSFPFLDFQVE</sequence>
<name>A0ACC0YGQ5_9ROSI</name>
<evidence type="ECO:0000313" key="1">
    <source>
        <dbReference type="EMBL" id="KAJ0037444.1"/>
    </source>
</evidence>
<gene>
    <name evidence="1" type="ORF">Pint_24014</name>
</gene>
<organism evidence="1 2">
    <name type="scientific">Pistacia integerrima</name>
    <dbReference type="NCBI Taxonomy" id="434235"/>
    <lineage>
        <taxon>Eukaryota</taxon>
        <taxon>Viridiplantae</taxon>
        <taxon>Streptophyta</taxon>
        <taxon>Embryophyta</taxon>
        <taxon>Tracheophyta</taxon>
        <taxon>Spermatophyta</taxon>
        <taxon>Magnoliopsida</taxon>
        <taxon>eudicotyledons</taxon>
        <taxon>Gunneridae</taxon>
        <taxon>Pentapetalae</taxon>
        <taxon>rosids</taxon>
        <taxon>malvids</taxon>
        <taxon>Sapindales</taxon>
        <taxon>Anacardiaceae</taxon>
        <taxon>Pistacia</taxon>
    </lineage>
</organism>
<proteinExistence type="predicted"/>
<evidence type="ECO:0000313" key="2">
    <source>
        <dbReference type="Proteomes" id="UP001163603"/>
    </source>
</evidence>
<dbReference type="Proteomes" id="UP001163603">
    <property type="component" value="Chromosome 6"/>
</dbReference>